<gene>
    <name evidence="2" type="ORF">SAMN04489793_2835</name>
</gene>
<dbReference type="EMBL" id="FNSA01000003">
    <property type="protein sequence ID" value="SEC65774.1"/>
    <property type="molecule type" value="Genomic_DNA"/>
</dbReference>
<dbReference type="RefSeq" id="WP_068741763.1">
    <property type="nucleotide sequence ID" value="NZ_FNSA01000003.1"/>
</dbReference>
<keyword evidence="3" id="KW-1185">Reference proteome</keyword>
<evidence type="ECO:0000313" key="3">
    <source>
        <dbReference type="Proteomes" id="UP000182241"/>
    </source>
</evidence>
<dbReference type="Pfam" id="PF03457">
    <property type="entry name" value="HA"/>
    <property type="match status" value="6"/>
</dbReference>
<organism evidence="2 3">
    <name type="scientific">Tsukamurella tyrosinosolvens</name>
    <dbReference type="NCBI Taxonomy" id="57704"/>
    <lineage>
        <taxon>Bacteria</taxon>
        <taxon>Bacillati</taxon>
        <taxon>Actinomycetota</taxon>
        <taxon>Actinomycetes</taxon>
        <taxon>Mycobacteriales</taxon>
        <taxon>Tsukamurellaceae</taxon>
        <taxon>Tsukamurella</taxon>
    </lineage>
</organism>
<proteinExistence type="predicted"/>
<dbReference type="PANTHER" id="PTHR33418:SF1">
    <property type="entry name" value="HELICASE-ASSOCIATED DOMAIN-CONTAINING PROTEIN"/>
    <property type="match status" value="1"/>
</dbReference>
<feature type="domain" description="Helicase-associated" evidence="1">
    <location>
        <begin position="392"/>
        <end position="449"/>
    </location>
</feature>
<protein>
    <submittedName>
        <fullName evidence="2">Helicase associated domain-containing protein</fullName>
    </submittedName>
</protein>
<reference evidence="3" key="1">
    <citation type="submission" date="2016-10" db="EMBL/GenBank/DDBJ databases">
        <authorList>
            <person name="Varghese N."/>
            <person name="Submissions S."/>
        </authorList>
    </citation>
    <scope>NUCLEOTIDE SEQUENCE [LARGE SCALE GENOMIC DNA]</scope>
    <source>
        <strain evidence="3">DSM 44234</strain>
    </source>
</reference>
<feature type="domain" description="Helicase-associated" evidence="1">
    <location>
        <begin position="80"/>
        <end position="138"/>
    </location>
</feature>
<dbReference type="InterPro" id="IPR005114">
    <property type="entry name" value="Helicase_assoc"/>
</dbReference>
<feature type="domain" description="Helicase-associated" evidence="1">
    <location>
        <begin position="304"/>
        <end position="367"/>
    </location>
</feature>
<feature type="domain" description="Helicase-associated" evidence="1">
    <location>
        <begin position="148"/>
        <end position="211"/>
    </location>
</feature>
<evidence type="ECO:0000313" key="2">
    <source>
        <dbReference type="EMBL" id="SEC65774.1"/>
    </source>
</evidence>
<feature type="domain" description="Helicase-associated" evidence="1">
    <location>
        <begin position="237"/>
        <end position="297"/>
    </location>
</feature>
<dbReference type="OrthoDB" id="9776021at2"/>
<sequence>MNAWDARWEAAYAQLQAFADEHGSCDVPQDFRHEGGVQIYYWIRTQQQRHRAGVLSPARSARLESLPGWKWAAAREDPAEQNMQALLAYVDEYGTADVPTGHVTASGIRLGHWVAAQRQSYRRAAMSAERAAALTKLPGWRWSRSPQKIWEKGYRALLAYAREHDGSCFDLRTSHVTDSGIKLGHWVHNQRQFYRRGQMTRERAKTLEAVPGWTWSIGGAELARRRSATGGGRRAQLHFDRGIELLARVSAETGTAAIRPSVVVDGVALGLWVQRQRAEKRRGRLSSTAQARLEAVPGWTWTPQEDRWRARLDRLRQQAVRNGGGAVSTAHVEPDGLRLGAWIVQQRIAYRNGTLSPERIRALEAVPGWEWVGSRTRGRVRIETQIQAWVRRVAIAHLRRFYRAQGHFDVPFDYAALDEFPLGAWVAEQRRAYVAGRLPQESREALSSLHGWTWSEPASDTETGAAA</sequence>
<dbReference type="Proteomes" id="UP000182241">
    <property type="component" value="Unassembled WGS sequence"/>
</dbReference>
<dbReference type="AlphaFoldDB" id="A0A1H4UC22"/>
<dbReference type="PANTHER" id="PTHR33418">
    <property type="entry name" value="HELICASE-ASSOCIATED"/>
    <property type="match status" value="1"/>
</dbReference>
<dbReference type="Gene3D" id="6.10.140.530">
    <property type="match status" value="5"/>
</dbReference>
<feature type="domain" description="Helicase-associated" evidence="1">
    <location>
        <begin position="4"/>
        <end position="67"/>
    </location>
</feature>
<name>A0A1H4UC22_TSUTY</name>
<evidence type="ECO:0000259" key="1">
    <source>
        <dbReference type="Pfam" id="PF03457"/>
    </source>
</evidence>
<dbReference type="STRING" id="57704.SAMN04489793_2835"/>
<accession>A0A1H4UC22</accession>